<organism evidence="1 2">
    <name type="scientific">Streptomyces nitrosporeus</name>
    <dbReference type="NCBI Taxonomy" id="28894"/>
    <lineage>
        <taxon>Bacteria</taxon>
        <taxon>Bacillati</taxon>
        <taxon>Actinomycetota</taxon>
        <taxon>Actinomycetes</taxon>
        <taxon>Kitasatosporales</taxon>
        <taxon>Streptomycetaceae</taxon>
        <taxon>Streptomyces</taxon>
    </lineage>
</organism>
<dbReference type="KEGG" id="snk:CP967_24300"/>
<reference evidence="1 2" key="1">
    <citation type="submission" date="2017-09" db="EMBL/GenBank/DDBJ databases">
        <authorList>
            <person name="Lee N."/>
            <person name="Cho B.-K."/>
        </authorList>
    </citation>
    <scope>NUCLEOTIDE SEQUENCE [LARGE SCALE GENOMIC DNA]</scope>
    <source>
        <strain evidence="1 2">ATCC 12769</strain>
    </source>
</reference>
<accession>A0A5J6FF46</accession>
<name>A0A5J6FF46_9ACTN</name>
<gene>
    <name evidence="1" type="ORF">CP967_24300</name>
</gene>
<proteinExistence type="predicted"/>
<protein>
    <submittedName>
        <fullName evidence="1">Uncharacterized protein</fullName>
    </submittedName>
</protein>
<evidence type="ECO:0000313" key="2">
    <source>
        <dbReference type="Proteomes" id="UP000326178"/>
    </source>
</evidence>
<keyword evidence="2" id="KW-1185">Reference proteome</keyword>
<evidence type="ECO:0000313" key="1">
    <source>
        <dbReference type="EMBL" id="QEU74691.1"/>
    </source>
</evidence>
<sequence>MAAGVSVFMAVTTGCGLIGPDEEKTPAKASPSPLLPFTKETVADEIAAYTFAAGLPDGDTSAAGMPEGAWRECVTPWHGTVPADRAAEGFEGTVKRLRQHDWEIVSRHAEGDVSFRTFAKRGWKLYARHQALGDTQAVAFTGVEDGCELPEGLKDEVLDPA</sequence>
<dbReference type="OrthoDB" id="4217591at2"/>
<dbReference type="AlphaFoldDB" id="A0A5J6FF46"/>
<dbReference type="Proteomes" id="UP000326178">
    <property type="component" value="Chromosome"/>
</dbReference>
<dbReference type="EMBL" id="CP023702">
    <property type="protein sequence ID" value="QEU74691.1"/>
    <property type="molecule type" value="Genomic_DNA"/>
</dbReference>